<proteinExistence type="predicted"/>
<accession>A0A8T3BXJ6</accession>
<keyword evidence="3" id="KW-1185">Reference proteome</keyword>
<evidence type="ECO:0000313" key="2">
    <source>
        <dbReference type="EMBL" id="KAI0520317.1"/>
    </source>
</evidence>
<protein>
    <recommendedName>
        <fullName evidence="4">Reverse transcriptase domain-containing protein</fullName>
    </recommendedName>
</protein>
<feature type="compositionally biased region" description="Low complexity" evidence="1">
    <location>
        <begin position="69"/>
        <end position="83"/>
    </location>
</feature>
<dbReference type="EMBL" id="JAGYWB010000006">
    <property type="protein sequence ID" value="KAI0520317.1"/>
    <property type="molecule type" value="Genomic_DNA"/>
</dbReference>
<evidence type="ECO:0008006" key="4">
    <source>
        <dbReference type="Google" id="ProtNLM"/>
    </source>
</evidence>
<reference evidence="2" key="1">
    <citation type="journal article" date="2022" name="Front. Genet.">
        <title>Chromosome-Scale Assembly of the Dendrobium nobile Genome Provides Insights Into the Molecular Mechanism of the Biosynthesis of the Medicinal Active Ingredient of Dendrobium.</title>
        <authorList>
            <person name="Xu Q."/>
            <person name="Niu S.-C."/>
            <person name="Li K.-L."/>
            <person name="Zheng P.-J."/>
            <person name="Zhang X.-J."/>
            <person name="Jia Y."/>
            <person name="Liu Y."/>
            <person name="Niu Y.-X."/>
            <person name="Yu L.-H."/>
            <person name="Chen D.-F."/>
            <person name="Zhang G.-Q."/>
        </authorList>
    </citation>
    <scope>NUCLEOTIDE SEQUENCE</scope>
    <source>
        <tissue evidence="2">Leaf</tissue>
    </source>
</reference>
<evidence type="ECO:0000256" key="1">
    <source>
        <dbReference type="SAM" id="MobiDB-lite"/>
    </source>
</evidence>
<sequence length="132" mass="14954">MAIRDEQSVKWPNPLKPNLGNQEQYCHFHCSRGHTTEACKQLKEEIERLIRQGYLGRFIANPPGRKDIPPTGGQPTQRQPQNNRQMVGEIETIAGDPLLSNQVLLAVNEEPSQKKIRADHCITFDDVDLEGI</sequence>
<evidence type="ECO:0000313" key="3">
    <source>
        <dbReference type="Proteomes" id="UP000829196"/>
    </source>
</evidence>
<name>A0A8T3BXJ6_DENNO</name>
<gene>
    <name evidence="2" type="ORF">KFK09_007789</name>
</gene>
<comment type="caution">
    <text evidence="2">The sequence shown here is derived from an EMBL/GenBank/DDBJ whole genome shotgun (WGS) entry which is preliminary data.</text>
</comment>
<organism evidence="2 3">
    <name type="scientific">Dendrobium nobile</name>
    <name type="common">Orchid</name>
    <dbReference type="NCBI Taxonomy" id="94219"/>
    <lineage>
        <taxon>Eukaryota</taxon>
        <taxon>Viridiplantae</taxon>
        <taxon>Streptophyta</taxon>
        <taxon>Embryophyta</taxon>
        <taxon>Tracheophyta</taxon>
        <taxon>Spermatophyta</taxon>
        <taxon>Magnoliopsida</taxon>
        <taxon>Liliopsida</taxon>
        <taxon>Asparagales</taxon>
        <taxon>Orchidaceae</taxon>
        <taxon>Epidendroideae</taxon>
        <taxon>Malaxideae</taxon>
        <taxon>Dendrobiinae</taxon>
        <taxon>Dendrobium</taxon>
    </lineage>
</organism>
<feature type="region of interest" description="Disordered" evidence="1">
    <location>
        <begin position="58"/>
        <end position="83"/>
    </location>
</feature>
<dbReference type="AlphaFoldDB" id="A0A8T3BXJ6"/>
<dbReference type="OrthoDB" id="759447at2759"/>
<dbReference type="Proteomes" id="UP000829196">
    <property type="component" value="Unassembled WGS sequence"/>
</dbReference>